<evidence type="ECO:0000313" key="2">
    <source>
        <dbReference type="Proteomes" id="UP000814128"/>
    </source>
</evidence>
<organism evidence="1 2">
    <name type="scientific">Vararia minispora EC-137</name>
    <dbReference type="NCBI Taxonomy" id="1314806"/>
    <lineage>
        <taxon>Eukaryota</taxon>
        <taxon>Fungi</taxon>
        <taxon>Dikarya</taxon>
        <taxon>Basidiomycota</taxon>
        <taxon>Agaricomycotina</taxon>
        <taxon>Agaricomycetes</taxon>
        <taxon>Russulales</taxon>
        <taxon>Lachnocladiaceae</taxon>
        <taxon>Vararia</taxon>
    </lineage>
</organism>
<keyword evidence="2" id="KW-1185">Reference proteome</keyword>
<sequence length="491" mass="55303">MASPPSDPHDRGHLASLALQSKKALQQGEALCSRANALSVASAQEVFNVLALSAKVRWISDAVMEQLKLAACVAKDIEERRSRLEAQAQAWDIARSQQTGALDTILESLGRELVPPSFHEVEIDVSLFGSQSSDSEEERPTPATSPDRSPTLTIRGSESKQQKRKKKAEARLQDRSRWKSLRDFVDEHAIESEIEIMENERSELDKTLTVTAAYPHTLQDTLYNIEEGLPPKTPSTDVTMILTSQDNVSESMAQQLESLAQHYDQMERSLSDSEAGHVFEADDLMEMNRDTEELPVIIDELEDAYNSIHTGHDELRAAKRTAYEHLAQQRGILDDLIELGSIMGEMLQRQTEVELDFESRLEVLNQHLFILGDVSHQYTLYQHSYRKLLVEVARRRHYTEAADQIVRGTMSQLAAMAEEERQLREDFNTEHGKYLPSDICFFVENMPTRWEVTPLKDDAIESLPDIPADLVALARDAPGIDERSPVGVDSV</sequence>
<name>A0ACB8QMK5_9AGAM</name>
<evidence type="ECO:0000313" key="1">
    <source>
        <dbReference type="EMBL" id="KAI0033079.1"/>
    </source>
</evidence>
<reference evidence="1" key="1">
    <citation type="submission" date="2021-02" db="EMBL/GenBank/DDBJ databases">
        <authorList>
            <consortium name="DOE Joint Genome Institute"/>
            <person name="Ahrendt S."/>
            <person name="Looney B.P."/>
            <person name="Miyauchi S."/>
            <person name="Morin E."/>
            <person name="Drula E."/>
            <person name="Courty P.E."/>
            <person name="Chicoki N."/>
            <person name="Fauchery L."/>
            <person name="Kohler A."/>
            <person name="Kuo A."/>
            <person name="Labutti K."/>
            <person name="Pangilinan J."/>
            <person name="Lipzen A."/>
            <person name="Riley R."/>
            <person name="Andreopoulos W."/>
            <person name="He G."/>
            <person name="Johnson J."/>
            <person name="Barry K.W."/>
            <person name="Grigoriev I.V."/>
            <person name="Nagy L."/>
            <person name="Hibbett D."/>
            <person name="Henrissat B."/>
            <person name="Matheny P.B."/>
            <person name="Labbe J."/>
            <person name="Martin F."/>
        </authorList>
    </citation>
    <scope>NUCLEOTIDE SEQUENCE</scope>
    <source>
        <strain evidence="1">EC-137</strain>
    </source>
</reference>
<reference evidence="1" key="2">
    <citation type="journal article" date="2022" name="New Phytol.">
        <title>Evolutionary transition to the ectomycorrhizal habit in the genomes of a hyperdiverse lineage of mushroom-forming fungi.</title>
        <authorList>
            <person name="Looney B."/>
            <person name="Miyauchi S."/>
            <person name="Morin E."/>
            <person name="Drula E."/>
            <person name="Courty P.E."/>
            <person name="Kohler A."/>
            <person name="Kuo A."/>
            <person name="LaButti K."/>
            <person name="Pangilinan J."/>
            <person name="Lipzen A."/>
            <person name="Riley R."/>
            <person name="Andreopoulos W."/>
            <person name="He G."/>
            <person name="Johnson J."/>
            <person name="Nolan M."/>
            <person name="Tritt A."/>
            <person name="Barry K.W."/>
            <person name="Grigoriev I.V."/>
            <person name="Nagy L.G."/>
            <person name="Hibbett D."/>
            <person name="Henrissat B."/>
            <person name="Matheny P.B."/>
            <person name="Labbe J."/>
            <person name="Martin F.M."/>
        </authorList>
    </citation>
    <scope>NUCLEOTIDE SEQUENCE</scope>
    <source>
        <strain evidence="1">EC-137</strain>
    </source>
</reference>
<proteinExistence type="predicted"/>
<gene>
    <name evidence="1" type="ORF">K488DRAFT_78089</name>
</gene>
<protein>
    <submittedName>
        <fullName evidence="1">Autophagy protein Apg17-domain-containing protein</fullName>
    </submittedName>
</protein>
<comment type="caution">
    <text evidence="1">The sequence shown here is derived from an EMBL/GenBank/DDBJ whole genome shotgun (WGS) entry which is preliminary data.</text>
</comment>
<dbReference type="EMBL" id="MU273528">
    <property type="protein sequence ID" value="KAI0033079.1"/>
    <property type="molecule type" value="Genomic_DNA"/>
</dbReference>
<accession>A0ACB8QMK5</accession>
<dbReference type="Proteomes" id="UP000814128">
    <property type="component" value="Unassembled WGS sequence"/>
</dbReference>